<feature type="region of interest" description="Disordered" evidence="5">
    <location>
        <begin position="1607"/>
        <end position="1653"/>
    </location>
</feature>
<feature type="region of interest" description="Disordered" evidence="5">
    <location>
        <begin position="86"/>
        <end position="106"/>
    </location>
</feature>
<dbReference type="OrthoDB" id="291011at2"/>
<dbReference type="Pfam" id="PF05593">
    <property type="entry name" value="RHS_repeat"/>
    <property type="match status" value="1"/>
</dbReference>
<sequence length="2074" mass="223416">MNVIKLPLWARNAICTVVVAVVTVPLAGQVPATAAPEWTAPKAPQVKGYAVRPVHPADRPSWTADDHVVRGEPKIAWPKSAQATVEPGPAAAAAQHGRATEEHSGLVRAGDLPVSVAVPAGRPGTADASAAHQAPGRVAVQVYDRAAAQAADLDGMLLSVARTEAAQESDGGQAAAQAGSLQVEVDYSSIADAYGGDWASRLRLMQVPACALTTPDAPGCTQATPLKTANHIQQGRLTATVPLAADQTPTVLAAAAGPAGDNGDYRATSLSPAGTWQVSQQTGDFSWNYPIEVPQAPGGLEPELALSYSSGSVDGRSAAANTQGSWVGDGWGLWPGYIERQYRGCGDDKDAVGGQDPNNKSVYGGDQCWFDDNATLSLNGQATELVKGSDGTWHGASDEGWRVERLTGASNGDDDGEHWKVTTPDGTQYFFGKQTASEAVWTGPVYGNHAGEPCHASAFADSDCSQAWRWNVDHVVDPHGNTMEYFYGKETGAYGREGDVAKRTTYTRGGWLSRIDYGTRVGSTAPAAGRVVFDVADRCAPGATCDADHPASWPDTPWDQYCKASPCTDKVSVTFWTQKRLSRIRTQVYNGSGYSDVDWYTLRQEYLDAGTGEGKPMWLRGLTHTGKVTSAGGGEVSEPEVVFDPGQDALANRVDGPADGRSELARWRIDTITTESGAQISPEYSGDECTRTGLPAPHANTKRCFPQYYAPDGEDPTLDWFHKRVVTRVDVYDNTGGFEHEQTNYDYLDAPAWHYDDSQLVPAKKRTWGQFRGYSKVRVRQGLESGTQSVTEYLYLRGMNGDKQPSGVRNVVVTDSQDGTIEDHESYNGFLREEITYNGVNGAVVSGKIHTPWRRGPIATYGPLTSWMTRTATTRTRTPLSSGRVRWTRTDTSYNTEGLPTQVDELGDEATAADDTCERTEYARNATAWILDAVKRVETVGVRCSATPARPGDVLSDQRIHYDDLNAAWGTPPTRGNPVKTEELASWNGSTPGYVTTERTVYDAAGRVIESYDALNRKTTTAYTPALAGPVTQVVTTNPAGHKTTVTNAPAWQLPVKTVDANDAVSEMVYDGLGRLLKVWTPDRPRTTKTPGLQFSYAIRSTAPSAVTSQMMLPNGDAYKTSITLYDGLLRERQIQVQAPGGGRVVSDTVHDSRGLVEWTSTPYYDMSNAPPSTTLVTSVGTPEIPAMTRHVHDGAGREVAEIFLINGNERWRTTTAYGGDRVTVTPPAGGTATMTISDALGRTMERRQYHALGSAGSDDPATYDKTSYSYTERNELYNVTDAAGNVWRYHYDQRGRKWKEEDPDHGVTTMTYDDADQMLTSTDARNVTLGYTYDALGRKTSIRDGSVTGPKRAEWTFDTAPHGIGRPAKSIRYDGTSQYIDEVTGYDIAGRETTGKVTIPVAETGLAGTYSYATTYKASGQVESTTLPAAGGLGAETVAYTYDDVGNQTGILSGQQIYVRAATYDKLGNLAMRELGQHGKRVYQVRVTDERTGRLMIANSVPEEQPEVYNYDYSYDDAGNLTKIADTPNTGQPADTQCFVYDYLRRLTRAWTPSTGSCTTAPTTAGLGGPAPYWRDFTYDVTGNRRSEVIHASAGDTKATYTYPDAGGARPHGLSQVQTTGPAGTRTDTFDHDAAGNTKSRNGTTLTWDNEGELKTSGGDSYLYDADGNRLIRRTAQGKTLYLGDDTEVFTPAAGGTATATRYYNHAGDTIAVRTSSSLTWIISDHHSTGEAAVSSTNLSVTRRRTLPFGELRGTPPTAWAGNRGFVNGTLDPGGLVHLGARAYDPALGRFLSVDPLVDTAEPQTLNAYAYGNNAAPTYSDPDGLMMAHDGDAAGGGGRRSSPPARHPVAKCRGDICYYHGSTPGAWDSMKKKTRPVSKRAPEKKAEVKRPWWKKAWDHTAKGVKTASDWMYRHREEILDGAILIGSIASLAFPGLGVAVLGLSLISVGFNAAQGDIPGTLLSLPGIGVAGKAMKVGRSAYKSGYKLATLEDVMSRSTKKTSGHLARKLTARGIRRQLPRDLAADRKWTKIDRASSAVGTAVLGVDTALSAEFGGGKAFGGRSRHVWTREPWM</sequence>
<comment type="caution">
    <text evidence="8">The sequence shown here is derived from an EMBL/GenBank/DDBJ whole genome shotgun (WGS) entry which is preliminary data.</text>
</comment>
<evidence type="ECO:0000256" key="1">
    <source>
        <dbReference type="ARBA" id="ARBA00004613"/>
    </source>
</evidence>
<protein>
    <recommendedName>
        <fullName evidence="7">Teneurin-like YD-shell domain-containing protein</fullName>
    </recommendedName>
</protein>
<keyword evidence="6" id="KW-0732">Signal</keyword>
<keyword evidence="2" id="KW-0964">Secreted</keyword>
<evidence type="ECO:0000256" key="4">
    <source>
        <dbReference type="ARBA" id="ARBA00023026"/>
    </source>
</evidence>
<evidence type="ECO:0000313" key="9">
    <source>
        <dbReference type="Proteomes" id="UP000309128"/>
    </source>
</evidence>
<feature type="chain" id="PRO_5024406258" description="Teneurin-like YD-shell domain-containing protein" evidence="6">
    <location>
        <begin position="35"/>
        <end position="2074"/>
    </location>
</feature>
<organism evidence="8 9">
    <name type="scientific">Nonomuraea turkmeniaca</name>
    <dbReference type="NCBI Taxonomy" id="103838"/>
    <lineage>
        <taxon>Bacteria</taxon>
        <taxon>Bacillati</taxon>
        <taxon>Actinomycetota</taxon>
        <taxon>Actinomycetes</taxon>
        <taxon>Streptosporangiales</taxon>
        <taxon>Streptosporangiaceae</taxon>
        <taxon>Nonomuraea</taxon>
    </lineage>
</organism>
<reference evidence="8 9" key="1">
    <citation type="submission" date="2019-05" db="EMBL/GenBank/DDBJ databases">
        <title>Draft genome sequence of Nonomuraea turkmeniaca DSM 43926.</title>
        <authorList>
            <person name="Saricaoglu S."/>
            <person name="Isik K."/>
        </authorList>
    </citation>
    <scope>NUCLEOTIDE SEQUENCE [LARGE SCALE GENOMIC DNA]</scope>
    <source>
        <strain evidence="8 9">DSM 43926</strain>
    </source>
</reference>
<dbReference type="Gene3D" id="2.180.10.10">
    <property type="entry name" value="RHS repeat-associated core"/>
    <property type="match status" value="2"/>
</dbReference>
<evidence type="ECO:0000256" key="2">
    <source>
        <dbReference type="ARBA" id="ARBA00022525"/>
    </source>
</evidence>
<dbReference type="Pfam" id="PF03534">
    <property type="entry name" value="SpvB"/>
    <property type="match status" value="1"/>
</dbReference>
<dbReference type="Pfam" id="PF25023">
    <property type="entry name" value="TEN_YD-shell"/>
    <property type="match status" value="1"/>
</dbReference>
<dbReference type="InterPro" id="IPR022385">
    <property type="entry name" value="Rhs_assc_core"/>
</dbReference>
<evidence type="ECO:0000256" key="6">
    <source>
        <dbReference type="SAM" id="SignalP"/>
    </source>
</evidence>
<keyword evidence="4" id="KW-0843">Virulence</keyword>
<dbReference type="RefSeq" id="WP_138664433.1">
    <property type="nucleotide sequence ID" value="NZ_VCKY01000005.1"/>
</dbReference>
<keyword evidence="9" id="KW-1185">Reference proteome</keyword>
<feature type="compositionally biased region" description="Low complexity" evidence="5">
    <location>
        <begin position="86"/>
        <end position="97"/>
    </location>
</feature>
<feature type="signal peptide" evidence="6">
    <location>
        <begin position="1"/>
        <end position="34"/>
    </location>
</feature>
<dbReference type="Proteomes" id="UP000309128">
    <property type="component" value="Unassembled WGS sequence"/>
</dbReference>
<dbReference type="GO" id="GO:0005737">
    <property type="term" value="C:cytoplasm"/>
    <property type="evidence" value="ECO:0007669"/>
    <property type="project" value="InterPro"/>
</dbReference>
<feature type="domain" description="Teneurin-like YD-shell" evidence="7">
    <location>
        <begin position="1628"/>
        <end position="1816"/>
    </location>
</feature>
<evidence type="ECO:0000259" key="7">
    <source>
        <dbReference type="Pfam" id="PF25023"/>
    </source>
</evidence>
<dbReference type="InterPro" id="IPR003284">
    <property type="entry name" value="Sal_SpvB"/>
</dbReference>
<keyword evidence="3" id="KW-0677">Repeat</keyword>
<comment type="subcellular location">
    <subcellularLocation>
        <location evidence="1">Secreted</location>
    </subcellularLocation>
</comment>
<dbReference type="NCBIfam" id="TIGR03696">
    <property type="entry name" value="Rhs_assc_core"/>
    <property type="match status" value="1"/>
</dbReference>
<accession>A0A5S4FWH9</accession>
<gene>
    <name evidence="8" type="ORF">ETD86_02510</name>
</gene>
<dbReference type="NCBIfam" id="TIGR01643">
    <property type="entry name" value="YD_repeat_2x"/>
    <property type="match status" value="2"/>
</dbReference>
<dbReference type="PANTHER" id="PTHR32305">
    <property type="match status" value="1"/>
</dbReference>
<dbReference type="InterPro" id="IPR006530">
    <property type="entry name" value="YD"/>
</dbReference>
<name>A0A5S4FWH9_9ACTN</name>
<evidence type="ECO:0000256" key="5">
    <source>
        <dbReference type="SAM" id="MobiDB-lite"/>
    </source>
</evidence>
<dbReference type="InterPro" id="IPR050708">
    <property type="entry name" value="T6SS_VgrG/RHS"/>
</dbReference>
<feature type="compositionally biased region" description="Polar residues" evidence="5">
    <location>
        <begin position="1638"/>
        <end position="1649"/>
    </location>
</feature>
<dbReference type="GO" id="GO:0005576">
    <property type="term" value="C:extracellular region"/>
    <property type="evidence" value="ECO:0007669"/>
    <property type="project" value="UniProtKB-SubCell"/>
</dbReference>
<evidence type="ECO:0000256" key="3">
    <source>
        <dbReference type="ARBA" id="ARBA00022737"/>
    </source>
</evidence>
<dbReference type="EMBL" id="VCKY01000005">
    <property type="protein sequence ID" value="TMR25008.1"/>
    <property type="molecule type" value="Genomic_DNA"/>
</dbReference>
<evidence type="ECO:0000313" key="8">
    <source>
        <dbReference type="EMBL" id="TMR25008.1"/>
    </source>
</evidence>
<dbReference type="InterPro" id="IPR031325">
    <property type="entry name" value="RHS_repeat"/>
</dbReference>
<proteinExistence type="predicted"/>
<dbReference type="InterPro" id="IPR056823">
    <property type="entry name" value="TEN-like_YD-shell"/>
</dbReference>
<dbReference type="PANTHER" id="PTHR32305:SF17">
    <property type="entry name" value="TRNA NUCLEASE WAPA"/>
    <property type="match status" value="1"/>
</dbReference>